<keyword evidence="1" id="KW-0472">Membrane</keyword>
<proteinExistence type="predicted"/>
<accession>A0A194PLV0</accession>
<dbReference type="AlphaFoldDB" id="A0A194PLV0"/>
<dbReference type="EMBL" id="KQ459601">
    <property type="protein sequence ID" value="KPI93714.1"/>
    <property type="molecule type" value="Genomic_DNA"/>
</dbReference>
<keyword evidence="3" id="KW-1185">Reference proteome</keyword>
<evidence type="ECO:0000313" key="3">
    <source>
        <dbReference type="Proteomes" id="UP000053268"/>
    </source>
</evidence>
<evidence type="ECO:0000313" key="2">
    <source>
        <dbReference type="EMBL" id="KPI93714.1"/>
    </source>
</evidence>
<protein>
    <submittedName>
        <fullName evidence="2">Uncharacterized protein</fullName>
    </submittedName>
</protein>
<reference evidence="2 3" key="1">
    <citation type="journal article" date="2015" name="Nat. Commun.">
        <title>Outbred genome sequencing and CRISPR/Cas9 gene editing in butterflies.</title>
        <authorList>
            <person name="Li X."/>
            <person name="Fan D."/>
            <person name="Zhang W."/>
            <person name="Liu G."/>
            <person name="Zhang L."/>
            <person name="Zhao L."/>
            <person name="Fang X."/>
            <person name="Chen L."/>
            <person name="Dong Y."/>
            <person name="Chen Y."/>
            <person name="Ding Y."/>
            <person name="Zhao R."/>
            <person name="Feng M."/>
            <person name="Zhu Y."/>
            <person name="Feng Y."/>
            <person name="Jiang X."/>
            <person name="Zhu D."/>
            <person name="Xiang H."/>
            <person name="Feng X."/>
            <person name="Li S."/>
            <person name="Wang J."/>
            <person name="Zhang G."/>
            <person name="Kronforst M.R."/>
            <person name="Wang W."/>
        </authorList>
    </citation>
    <scope>NUCLEOTIDE SEQUENCE [LARGE SCALE GENOMIC DNA]</scope>
    <source>
        <strain evidence="2">Ya'a_city_454_Px</strain>
        <tissue evidence="2">Whole body</tissue>
    </source>
</reference>
<sequence length="169" mass="19474">MYSILRITTCFTNKYRTQTIDGTVRTTENITGISETRAVNLTNTSLTIVESGWCVEGLLFFFPTFYNKDGKGNNLFLYIFFSVLQRKSKHLKQYSNLVILAFHYYGKFKQPLATLRKERVKSMFLFADYPAEPHGKLFSYLVLLYIVLAEYVVIFDVAYTIGGMSSVCQ</sequence>
<name>A0A194PLV0_PAPXU</name>
<gene>
    <name evidence="2" type="ORF">RR46_12879</name>
</gene>
<organism evidence="2 3">
    <name type="scientific">Papilio xuthus</name>
    <name type="common">Asian swallowtail butterfly</name>
    <dbReference type="NCBI Taxonomy" id="66420"/>
    <lineage>
        <taxon>Eukaryota</taxon>
        <taxon>Metazoa</taxon>
        <taxon>Ecdysozoa</taxon>
        <taxon>Arthropoda</taxon>
        <taxon>Hexapoda</taxon>
        <taxon>Insecta</taxon>
        <taxon>Pterygota</taxon>
        <taxon>Neoptera</taxon>
        <taxon>Endopterygota</taxon>
        <taxon>Lepidoptera</taxon>
        <taxon>Glossata</taxon>
        <taxon>Ditrysia</taxon>
        <taxon>Papilionoidea</taxon>
        <taxon>Papilionidae</taxon>
        <taxon>Papilioninae</taxon>
        <taxon>Papilio</taxon>
    </lineage>
</organism>
<keyword evidence="1" id="KW-1133">Transmembrane helix</keyword>
<evidence type="ECO:0000256" key="1">
    <source>
        <dbReference type="SAM" id="Phobius"/>
    </source>
</evidence>
<feature type="transmembrane region" description="Helical" evidence="1">
    <location>
        <begin position="137"/>
        <end position="159"/>
    </location>
</feature>
<keyword evidence="1" id="KW-0812">Transmembrane</keyword>
<dbReference type="Proteomes" id="UP000053268">
    <property type="component" value="Unassembled WGS sequence"/>
</dbReference>